<organism evidence="1 2">
    <name type="scientific">Enterovirga aerilata</name>
    <dbReference type="NCBI Taxonomy" id="2730920"/>
    <lineage>
        <taxon>Bacteria</taxon>
        <taxon>Pseudomonadati</taxon>
        <taxon>Pseudomonadota</taxon>
        <taxon>Alphaproteobacteria</taxon>
        <taxon>Hyphomicrobiales</taxon>
        <taxon>Methylobacteriaceae</taxon>
        <taxon>Enterovirga</taxon>
    </lineage>
</organism>
<dbReference type="RefSeq" id="WP_171216798.1">
    <property type="nucleotide sequence ID" value="NZ_JABEPP010000001.1"/>
</dbReference>
<dbReference type="AlphaFoldDB" id="A0A849HV00"/>
<sequence length="92" mass="10313">MSDTPLNWTRDEVASVPLRRFTARSGAVEVGFVEYDGGNRMWVWSSPLAEDAWGWGADEAGAKRGLETWLRGWLENFRPFFSAEPAGPLAPR</sequence>
<accession>A0A849HV00</accession>
<gene>
    <name evidence="1" type="ORF">HJG44_02815</name>
</gene>
<dbReference type="Proteomes" id="UP000564885">
    <property type="component" value="Unassembled WGS sequence"/>
</dbReference>
<comment type="caution">
    <text evidence="1">The sequence shown here is derived from an EMBL/GenBank/DDBJ whole genome shotgun (WGS) entry which is preliminary data.</text>
</comment>
<keyword evidence="2" id="KW-1185">Reference proteome</keyword>
<reference evidence="1 2" key="1">
    <citation type="submission" date="2020-04" db="EMBL/GenBank/DDBJ databases">
        <title>Enterovirga sp. isolate from soil.</title>
        <authorList>
            <person name="Chea S."/>
            <person name="Kim D.-U."/>
        </authorList>
    </citation>
    <scope>NUCLEOTIDE SEQUENCE [LARGE SCALE GENOMIC DNA]</scope>
    <source>
        <strain evidence="1 2">DB1703</strain>
    </source>
</reference>
<proteinExistence type="predicted"/>
<dbReference type="EMBL" id="JABEPP010000001">
    <property type="protein sequence ID" value="NNM71326.1"/>
    <property type="molecule type" value="Genomic_DNA"/>
</dbReference>
<protein>
    <submittedName>
        <fullName evidence="1">Uncharacterized protein</fullName>
    </submittedName>
</protein>
<evidence type="ECO:0000313" key="2">
    <source>
        <dbReference type="Proteomes" id="UP000564885"/>
    </source>
</evidence>
<evidence type="ECO:0000313" key="1">
    <source>
        <dbReference type="EMBL" id="NNM71326.1"/>
    </source>
</evidence>
<name>A0A849HV00_9HYPH</name>